<gene>
    <name evidence="2" type="ORF">JK358_11435</name>
</gene>
<evidence type="ECO:0000313" key="3">
    <source>
        <dbReference type="Proteomes" id="UP000602198"/>
    </source>
</evidence>
<comment type="caution">
    <text evidence="2">The sequence shown here is derived from an EMBL/GenBank/DDBJ whole genome shotgun (WGS) entry which is preliminary data.</text>
</comment>
<proteinExistence type="predicted"/>
<organism evidence="2 3">
    <name type="scientific">Nocardia acididurans</name>
    <dbReference type="NCBI Taxonomy" id="2802282"/>
    <lineage>
        <taxon>Bacteria</taxon>
        <taxon>Bacillati</taxon>
        <taxon>Actinomycetota</taxon>
        <taxon>Actinomycetes</taxon>
        <taxon>Mycobacteriales</taxon>
        <taxon>Nocardiaceae</taxon>
        <taxon>Nocardia</taxon>
    </lineage>
</organism>
<name>A0ABS1M3U6_9NOCA</name>
<feature type="region of interest" description="Disordered" evidence="1">
    <location>
        <begin position="201"/>
        <end position="229"/>
    </location>
</feature>
<dbReference type="RefSeq" id="WP_201946591.1">
    <property type="nucleotide sequence ID" value="NZ_JAERRJ010000004.1"/>
</dbReference>
<keyword evidence="3" id="KW-1185">Reference proteome</keyword>
<sequence length="413" mass="44880">MASGDIVPIALGLTKGDLVTLWAPRWRDGDDEWQAFLGHEEDLYGFEGVAELAAFIRTNSDNDLVDHPAWKIIAGLSAAELEPEEQFVFDLVGVPELAADDPDPEVVSELEETLDMVRNIGDVCELEVVTKFFGSHPVLGALPAGVSAFAGREGEELWDQIGAAINKDWDAVLDAIDSVVTVPEVDADAVSVAEAELLAAQENEVDAEDAADTDEDIEQVDLDEDDDEEDEETFWHEVGIDPVKIITSEGTFFTLRCYVDDEPIFLGTDGAITVFGSERSLARYLADDHEHDLARVSTYGDVQTAAVDGSLEVEVDDENVYVLPGLADDLADGPQAVDTDQLDLAVELFTDAADYADDDAVENALAVSTPLGWYVSYLLNPDPTRMAPNPPFAAEAEAWKVLEQAFESRLQKA</sequence>
<evidence type="ECO:0000256" key="1">
    <source>
        <dbReference type="SAM" id="MobiDB-lite"/>
    </source>
</evidence>
<dbReference type="Proteomes" id="UP000602198">
    <property type="component" value="Unassembled WGS sequence"/>
</dbReference>
<feature type="compositionally biased region" description="Acidic residues" evidence="1">
    <location>
        <begin position="203"/>
        <end position="229"/>
    </location>
</feature>
<protein>
    <submittedName>
        <fullName evidence="2">Primosomal protein</fullName>
    </submittedName>
</protein>
<dbReference type="EMBL" id="JAERRJ010000004">
    <property type="protein sequence ID" value="MBL1075006.1"/>
    <property type="molecule type" value="Genomic_DNA"/>
</dbReference>
<accession>A0ABS1M3U6</accession>
<reference evidence="2 3" key="1">
    <citation type="submission" date="2021-01" db="EMBL/GenBank/DDBJ databases">
        <title>WGS of actinomycetes isolated from Thailand.</title>
        <authorList>
            <person name="Thawai C."/>
        </authorList>
    </citation>
    <scope>NUCLEOTIDE SEQUENCE [LARGE SCALE GENOMIC DNA]</scope>
    <source>
        <strain evidence="2 3">LPG 2</strain>
    </source>
</reference>
<evidence type="ECO:0000313" key="2">
    <source>
        <dbReference type="EMBL" id="MBL1075006.1"/>
    </source>
</evidence>